<feature type="compositionally biased region" description="Polar residues" evidence="1">
    <location>
        <begin position="1067"/>
        <end position="1086"/>
    </location>
</feature>
<feature type="compositionally biased region" description="Basic residues" evidence="1">
    <location>
        <begin position="985"/>
        <end position="1001"/>
    </location>
</feature>
<reference evidence="3" key="1">
    <citation type="submission" date="2025-08" db="UniProtKB">
        <authorList>
            <consortium name="RefSeq"/>
        </authorList>
    </citation>
    <scope>IDENTIFICATION</scope>
    <source>
        <tissue evidence="3">Whole larval tissue</tissue>
    </source>
</reference>
<sequence length="1406" mass="156468">MSLPPFPSQDLAKLVLGYLAEEQLMTAYDEFLQASPYLDALRNEYDRIFMTSLKNILAEYRAVKIYVETCKPLILRKKLVQCTNLVDVVKFLAINADISKIQLQDTSSDKLSISKVNSSQASKQSVCDVCSCVSGSCKCKQKSGSCLDMSLDSCVETTALEDLPGNHGIRKKHVKVLEKEVGLESSGGLNDITKQSSNVLNNSGNVLNNISSNTHSSQIKLNESSSIALNAIPKPTDTPECREKIEEFNTILKKVCKNNKSKVDTRLFSSVLPQSDSLNRSSNDSSFQDFASGVRAHENRNVPVPDSSTSENSTTMPSVANNTNTDLSNNLNGMPKSDGVESQARSYCQPRLIPKDQKIKIISDVKVDKPFPAINKTSTPLMQTILINGRPAYNQSLPLIGTSYTKDEIMAMPTIIVVPASGPPPNMCQVKPVQIQKMQKVNTNTVPAPNILGPLVIDVSSNNVPEPKKPEAELPNLDQPKPAEPEPGLVKTIDIKNASVPKDNVIAGEGQINTPQVLPPLRRSSSTPRRNSHIRVLDFTTPRRILHETIKEVPPSETTENPVDVVVSRSPNLVFTETAKAKDNIVDMSNVKVHKIESCLYNSLKKDSDIQPVIKNKKSDWDADLRALATASVPNDPPSRSKPKPKKPKNKKAVDTPSEGDKTAGKVEKTENKKPRSKRKLSPKPNKSKKRRKLEEEEEQYAQMALNTDNRPIVKPTFVVVPAYSSVPPEVNKPPEVSQNKLIEINPNKSNSDDINETPEAERLSLQNEIGARLNISEFLETPYKQALYDIQMETPKFLGSLPDEPISDIKIMSIPTPRFFDTPKPAHATPSYSSRATDYSSGGSYYKPDDQDYLRIADLECPVSSSKDEPPPVEVPDDTATTSKRSSRPVRKCTKNVSYVSSSNINCKTKEKPVDDHIEKISSCSDTTVANSSLEISKEVNVKTPKNPKLKSSSTKSDAKKKLSSSKKRKSPMKKDRPNSFMKIKPRRLTPIKDNKRSRRKTDLFSQSGSSKSPKKRLNAKEKNTHVTPVVSPAPTKSRRKSSTPRKLHCTKTFNSESSGHESPDMNASNKHNKQNPHSMVSSLDSDTEQLALRWSDDGSQDGKPKEVESEDISKIKEYIATTVTDIHKPNSNTGNLHSDLVKRGFDAETAKIIERDLLDSPSAKPTPPTEVKQSEKNESILNKSIETDTSTTNELQIVQDEDLEDEIELSAYECHEESNNYVQCNSDTKDRWQGQPITLKDKFSMEVCIDDGVAIRLRATHFETLFNNEPENEAEGEYSYRETEVAVNSISDMDRLYTPMKDHKAQCFEIFDSTLTSLDTPLKAHSPTYKEQRMNEIQIVLEEEENVETKDNAEVKKRRIQSSNSSEETLNENNESNPDAQYLFNSTNIQNIDIESVLKKLHGP</sequence>
<feature type="compositionally biased region" description="Basic residues" evidence="1">
    <location>
        <begin position="886"/>
        <end position="895"/>
    </location>
</feature>
<organism evidence="2 3">
    <name type="scientific">Spodoptera frugiperda</name>
    <name type="common">Fall armyworm</name>
    <dbReference type="NCBI Taxonomy" id="7108"/>
    <lineage>
        <taxon>Eukaryota</taxon>
        <taxon>Metazoa</taxon>
        <taxon>Ecdysozoa</taxon>
        <taxon>Arthropoda</taxon>
        <taxon>Hexapoda</taxon>
        <taxon>Insecta</taxon>
        <taxon>Pterygota</taxon>
        <taxon>Neoptera</taxon>
        <taxon>Endopterygota</taxon>
        <taxon>Lepidoptera</taxon>
        <taxon>Glossata</taxon>
        <taxon>Ditrysia</taxon>
        <taxon>Noctuoidea</taxon>
        <taxon>Noctuidae</taxon>
        <taxon>Amphipyrinae</taxon>
        <taxon>Spodoptera</taxon>
    </lineage>
</organism>
<feature type="compositionally biased region" description="Low complexity" evidence="1">
    <location>
        <begin position="1364"/>
        <end position="1379"/>
    </location>
</feature>
<feature type="region of interest" description="Disordered" evidence="1">
    <location>
        <begin position="924"/>
        <end position="1114"/>
    </location>
</feature>
<feature type="compositionally biased region" description="Basic residues" evidence="1">
    <location>
        <begin position="963"/>
        <end position="973"/>
    </location>
</feature>
<feature type="compositionally biased region" description="Polar residues" evidence="1">
    <location>
        <begin position="831"/>
        <end position="844"/>
    </location>
</feature>
<evidence type="ECO:0000313" key="2">
    <source>
        <dbReference type="Proteomes" id="UP000829999"/>
    </source>
</evidence>
<feature type="region of interest" description="Disordered" evidence="1">
    <location>
        <begin position="293"/>
        <end position="328"/>
    </location>
</feature>
<feature type="compositionally biased region" description="Basic and acidic residues" evidence="1">
    <location>
        <begin position="1096"/>
        <end position="1114"/>
    </location>
</feature>
<accession>A0A9R0D3E7</accession>
<feature type="region of interest" description="Disordered" evidence="1">
    <location>
        <begin position="462"/>
        <end position="485"/>
    </location>
</feature>
<dbReference type="RefSeq" id="XP_035438664.2">
    <property type="nucleotide sequence ID" value="XM_035582771.2"/>
</dbReference>
<dbReference type="Proteomes" id="UP000829999">
    <property type="component" value="Chromosome 29"/>
</dbReference>
<feature type="compositionally biased region" description="Basic residues" evidence="1">
    <location>
        <begin position="1038"/>
        <end position="1051"/>
    </location>
</feature>
<protein>
    <submittedName>
        <fullName evidence="3">Uncharacterized protein LOC118268325</fullName>
    </submittedName>
</protein>
<feature type="compositionally biased region" description="Basic and acidic residues" evidence="1">
    <location>
        <begin position="659"/>
        <end position="674"/>
    </location>
</feature>
<feature type="compositionally biased region" description="Basic residues" evidence="1">
    <location>
        <begin position="675"/>
        <end position="692"/>
    </location>
</feature>
<dbReference type="OrthoDB" id="6287635at2759"/>
<proteinExistence type="predicted"/>
<evidence type="ECO:0000256" key="1">
    <source>
        <dbReference type="SAM" id="MobiDB-lite"/>
    </source>
</evidence>
<evidence type="ECO:0000313" key="3">
    <source>
        <dbReference type="RefSeq" id="XP_035438664.2"/>
    </source>
</evidence>
<feature type="region of interest" description="Disordered" evidence="1">
    <location>
        <begin position="821"/>
        <end position="896"/>
    </location>
</feature>
<feature type="region of interest" description="Disordered" evidence="1">
    <location>
        <begin position="629"/>
        <end position="701"/>
    </location>
</feature>
<feature type="region of interest" description="Disordered" evidence="1">
    <location>
        <begin position="725"/>
        <end position="758"/>
    </location>
</feature>
<name>A0A9R0D3E7_SPOFR</name>
<feature type="compositionally biased region" description="Polar residues" evidence="1">
    <location>
        <begin position="306"/>
        <end position="320"/>
    </location>
</feature>
<feature type="compositionally biased region" description="Basic and acidic residues" evidence="1">
    <location>
        <begin position="848"/>
        <end position="859"/>
    </location>
</feature>
<feature type="compositionally biased region" description="Polar residues" evidence="1">
    <location>
        <begin position="924"/>
        <end position="936"/>
    </location>
</feature>
<keyword evidence="2" id="KW-1185">Reference proteome</keyword>
<feature type="region of interest" description="Disordered" evidence="1">
    <location>
        <begin position="1158"/>
        <end position="1180"/>
    </location>
</feature>
<gene>
    <name evidence="3" type="primary">LOC118268325</name>
</gene>
<feature type="compositionally biased region" description="Basic residues" evidence="1">
    <location>
        <begin position="641"/>
        <end position="651"/>
    </location>
</feature>
<dbReference type="GeneID" id="118268325"/>
<feature type="region of interest" description="Disordered" evidence="1">
    <location>
        <begin position="1352"/>
        <end position="1383"/>
    </location>
</feature>